<dbReference type="Gene3D" id="1.10.30.10">
    <property type="entry name" value="High mobility group box domain"/>
    <property type="match status" value="1"/>
</dbReference>
<feature type="compositionally biased region" description="Low complexity" evidence="10">
    <location>
        <begin position="496"/>
        <end position="509"/>
    </location>
</feature>
<protein>
    <submittedName>
        <fullName evidence="12">Transcription factor SOX-5-like</fullName>
    </submittedName>
</protein>
<feature type="region of interest" description="Disordered" evidence="10">
    <location>
        <begin position="11"/>
        <end position="40"/>
    </location>
</feature>
<feature type="region of interest" description="Disordered" evidence="10">
    <location>
        <begin position="655"/>
        <end position="729"/>
    </location>
</feature>
<organism evidence="12 13">
    <name type="scientific">Sinocyclocheilus rhinocerous</name>
    <dbReference type="NCBI Taxonomy" id="307959"/>
    <lineage>
        <taxon>Eukaryota</taxon>
        <taxon>Metazoa</taxon>
        <taxon>Chordata</taxon>
        <taxon>Craniata</taxon>
        <taxon>Vertebrata</taxon>
        <taxon>Euteleostomi</taxon>
        <taxon>Actinopterygii</taxon>
        <taxon>Neopterygii</taxon>
        <taxon>Teleostei</taxon>
        <taxon>Ostariophysi</taxon>
        <taxon>Cypriniformes</taxon>
        <taxon>Cyprinidae</taxon>
        <taxon>Cyprininae</taxon>
        <taxon>Sinocyclocheilus</taxon>
    </lineage>
</organism>
<feature type="region of interest" description="Disordered" evidence="10">
    <location>
        <begin position="464"/>
        <end position="484"/>
    </location>
</feature>
<keyword evidence="5 8" id="KW-0238">DNA-binding</keyword>
<dbReference type="PROSITE" id="PS50118">
    <property type="entry name" value="HMG_BOX_2"/>
    <property type="match status" value="1"/>
</dbReference>
<gene>
    <name evidence="12" type="primary">LOC107744909</name>
</gene>
<evidence type="ECO:0000256" key="9">
    <source>
        <dbReference type="SAM" id="Coils"/>
    </source>
</evidence>
<dbReference type="SUPFAM" id="SSF47095">
    <property type="entry name" value="HMG-box"/>
    <property type="match status" value="1"/>
</dbReference>
<name>A0A673ICC5_9TELE</name>
<evidence type="ECO:0000256" key="3">
    <source>
        <dbReference type="ARBA" id="ARBA00023015"/>
    </source>
</evidence>
<feature type="compositionally biased region" description="Polar residues" evidence="10">
    <location>
        <begin position="84"/>
        <end position="94"/>
    </location>
</feature>
<dbReference type="GO" id="GO:0000981">
    <property type="term" value="F:DNA-binding transcription factor activity, RNA polymerase II-specific"/>
    <property type="evidence" value="ECO:0007669"/>
    <property type="project" value="TreeGrafter"/>
</dbReference>
<reference evidence="12" key="2">
    <citation type="submission" date="2025-09" db="UniProtKB">
        <authorList>
            <consortium name="Ensembl"/>
        </authorList>
    </citation>
    <scope>IDENTIFICATION</scope>
</reference>
<evidence type="ECO:0000256" key="8">
    <source>
        <dbReference type="PROSITE-ProRule" id="PRU00267"/>
    </source>
</evidence>
<keyword evidence="7 8" id="KW-0539">Nucleus</keyword>
<comment type="subcellular location">
    <subcellularLocation>
        <location evidence="1">Nucleus</location>
    </subcellularLocation>
</comment>
<feature type="region of interest" description="Disordered" evidence="10">
    <location>
        <begin position="496"/>
        <end position="525"/>
    </location>
</feature>
<evidence type="ECO:0000313" key="13">
    <source>
        <dbReference type="Proteomes" id="UP000472270"/>
    </source>
</evidence>
<evidence type="ECO:0000256" key="2">
    <source>
        <dbReference type="ARBA" id="ARBA00022782"/>
    </source>
</evidence>
<keyword evidence="6" id="KW-0804">Transcription</keyword>
<dbReference type="Proteomes" id="UP000472270">
    <property type="component" value="Unassembled WGS sequence"/>
</dbReference>
<dbReference type="InterPro" id="IPR036910">
    <property type="entry name" value="HMG_box_dom_sf"/>
</dbReference>
<dbReference type="PANTHER" id="PTHR45789:SF3">
    <property type="entry name" value="TRANSCRIPTION FACTOR SOX-5"/>
    <property type="match status" value="1"/>
</dbReference>
<evidence type="ECO:0000256" key="7">
    <source>
        <dbReference type="ARBA" id="ARBA00023242"/>
    </source>
</evidence>
<keyword evidence="13" id="KW-1185">Reference proteome</keyword>
<dbReference type="FunFam" id="1.10.30.10:FF:000003">
    <property type="entry name" value="Putative transcription factor SOX-6"/>
    <property type="match status" value="1"/>
</dbReference>
<feature type="compositionally biased region" description="Polar residues" evidence="10">
    <location>
        <begin position="348"/>
        <end position="366"/>
    </location>
</feature>
<dbReference type="GO" id="GO:0032332">
    <property type="term" value="P:positive regulation of chondrocyte differentiation"/>
    <property type="evidence" value="ECO:0007669"/>
    <property type="project" value="TreeGrafter"/>
</dbReference>
<feature type="compositionally biased region" description="Basic and acidic residues" evidence="10">
    <location>
        <begin position="685"/>
        <end position="701"/>
    </location>
</feature>
<feature type="region of interest" description="Disordered" evidence="10">
    <location>
        <begin position="55"/>
        <end position="127"/>
    </location>
</feature>
<dbReference type="GO" id="GO:0000978">
    <property type="term" value="F:RNA polymerase II cis-regulatory region sequence-specific DNA binding"/>
    <property type="evidence" value="ECO:0007669"/>
    <property type="project" value="TreeGrafter"/>
</dbReference>
<feature type="coiled-coil region" evidence="9">
    <location>
        <begin position="182"/>
        <end position="262"/>
    </location>
</feature>
<reference evidence="12" key="1">
    <citation type="submission" date="2025-08" db="UniProtKB">
        <authorList>
            <consortium name="Ensembl"/>
        </authorList>
    </citation>
    <scope>IDENTIFICATION</scope>
</reference>
<evidence type="ECO:0000256" key="6">
    <source>
        <dbReference type="ARBA" id="ARBA00023163"/>
    </source>
</evidence>
<dbReference type="GO" id="GO:0005634">
    <property type="term" value="C:nucleus"/>
    <property type="evidence" value="ECO:0007669"/>
    <property type="project" value="UniProtKB-SubCell"/>
</dbReference>
<keyword evidence="3" id="KW-0805">Transcription regulation</keyword>
<dbReference type="PANTHER" id="PTHR45789">
    <property type="entry name" value="FI18025P1"/>
    <property type="match status" value="1"/>
</dbReference>
<feature type="compositionally biased region" description="Low complexity" evidence="10">
    <location>
        <begin position="656"/>
        <end position="671"/>
    </location>
</feature>
<keyword evidence="2" id="KW-0221">Differentiation</keyword>
<feature type="DNA-binding region" description="HMG box" evidence="8">
    <location>
        <begin position="525"/>
        <end position="593"/>
    </location>
</feature>
<accession>A0A673ICC5</accession>
<evidence type="ECO:0000256" key="10">
    <source>
        <dbReference type="SAM" id="MobiDB-lite"/>
    </source>
</evidence>
<evidence type="ECO:0000256" key="1">
    <source>
        <dbReference type="ARBA" id="ARBA00004123"/>
    </source>
</evidence>
<feature type="compositionally biased region" description="Basic and acidic residues" evidence="10">
    <location>
        <begin position="510"/>
        <end position="525"/>
    </location>
</feature>
<sequence length="729" mass="80408">RAYSFFLPVMSSKRPASPYGGTDGEVVMGTSRQRLEDEEVDGHAVIHLPLSSYCSKVSPRSPQLLDSPPTLHDGSKGLALSPYPQHNSSTSPSKQQQQQEEGSMRPGSEPSSASALGTPERRKGSLADVVDTLKQRKMEELIKNEPEEGPSIERLLSKDWKDKLLAMGSGNFGEIKGTPDSLAEKERQLMGMITQLSSLREQLLAAHEEQKKLAASQIEKQRQQMELAKQQQDQIARQQQQLLQQQHKINLLQQQIQQVQGQLPPLMIPVFPPDQRTLVAAAAQQGFLLPPGFNYKPGCSDPYPLQLIPTTMAAAAAATPGLGPLQLQQLYAAQLAAMQVSPGAKHSTVPQANLATGTHSPTSGQSEKNRSTPPPKPKVCVPALKLGHGSLKHSAPSSIGGPPSRLSSIDLLSSITSGGYLNDHEAVTKAFQEARQMKEQLKREQQVLDAKVAAVNSLSLNNGRSEKDKATLESLSQQLKQSEESKFTHTMMDFGISGDSDGSPSVSDSRIFRDSRGRGSSEPHIKRPMNAFMVWAKDERRKILQAFPDMHNSNISKILGSRWKAMTNLEKQPYYEEQARLSKQHLEKYPDYKYKPRPKRTCLVDGKKLRIGEYKAIMRNRRQEMRQYFTVGQQAQLPLSPAGVVYSGALSMAGMPSPQMPSEHSSMSSSPEPVPPTSQPSYLTRKGEEPRVKKGELRMDDGNGDAYDDFDFEDDDGDYGSDSENHITQ</sequence>
<keyword evidence="4 9" id="KW-0175">Coiled coil</keyword>
<dbReference type="Ensembl" id="ENSSRHT00000036420.1">
    <property type="protein sequence ID" value="ENSSRHP00000035387.1"/>
    <property type="gene ID" value="ENSSRHG00000018067.1"/>
</dbReference>
<evidence type="ECO:0000256" key="5">
    <source>
        <dbReference type="ARBA" id="ARBA00023125"/>
    </source>
</evidence>
<dbReference type="GO" id="GO:0045165">
    <property type="term" value="P:cell fate commitment"/>
    <property type="evidence" value="ECO:0007669"/>
    <property type="project" value="TreeGrafter"/>
</dbReference>
<feature type="compositionally biased region" description="Acidic residues" evidence="10">
    <location>
        <begin position="702"/>
        <end position="721"/>
    </location>
</feature>
<dbReference type="SMART" id="SM00398">
    <property type="entry name" value="HMG"/>
    <property type="match status" value="1"/>
</dbReference>
<dbReference type="CDD" id="cd22042">
    <property type="entry name" value="HMG-box_EGL13-like"/>
    <property type="match status" value="1"/>
</dbReference>
<evidence type="ECO:0000259" key="11">
    <source>
        <dbReference type="PROSITE" id="PS50118"/>
    </source>
</evidence>
<evidence type="ECO:0000313" key="12">
    <source>
        <dbReference type="Ensembl" id="ENSSRHP00000035387.1"/>
    </source>
</evidence>
<proteinExistence type="predicted"/>
<dbReference type="InterPro" id="IPR051356">
    <property type="entry name" value="SOX/SOX-like_TF"/>
</dbReference>
<feature type="region of interest" description="Disordered" evidence="10">
    <location>
        <begin position="344"/>
        <end position="382"/>
    </location>
</feature>
<dbReference type="Pfam" id="PF00505">
    <property type="entry name" value="HMG_box"/>
    <property type="match status" value="1"/>
</dbReference>
<evidence type="ECO:0000256" key="4">
    <source>
        <dbReference type="ARBA" id="ARBA00023054"/>
    </source>
</evidence>
<feature type="domain" description="HMG box" evidence="11">
    <location>
        <begin position="525"/>
        <end position="593"/>
    </location>
</feature>
<dbReference type="AlphaFoldDB" id="A0A673ICC5"/>
<dbReference type="InterPro" id="IPR009071">
    <property type="entry name" value="HMG_box_dom"/>
</dbReference>